<feature type="domain" description="Enoyl reductase (ER)" evidence="1">
    <location>
        <begin position="7"/>
        <end position="328"/>
    </location>
</feature>
<dbReference type="InterPro" id="IPR036291">
    <property type="entry name" value="NAD(P)-bd_dom_sf"/>
</dbReference>
<dbReference type="SUPFAM" id="SSF51735">
    <property type="entry name" value="NAD(P)-binding Rossmann-fold domains"/>
    <property type="match status" value="1"/>
</dbReference>
<dbReference type="AlphaFoldDB" id="C6I114"/>
<dbReference type="SUPFAM" id="SSF50129">
    <property type="entry name" value="GroES-like"/>
    <property type="match status" value="1"/>
</dbReference>
<dbReference type="Pfam" id="PF08240">
    <property type="entry name" value="ADH_N"/>
    <property type="match status" value="1"/>
</dbReference>
<dbReference type="Gene3D" id="3.90.180.10">
    <property type="entry name" value="Medium-chain alcohol dehydrogenases, catalytic domain"/>
    <property type="match status" value="1"/>
</dbReference>
<dbReference type="InterPro" id="IPR052711">
    <property type="entry name" value="Zinc_ADH-like"/>
</dbReference>
<sequence length="332" mass="35299">MECFEITAPGSLVRTTRPEPRPGPGEVAIRLAAASLNYRDLMIKNGKYGNMHYPVVPLSDGAGQVVATGEGVTRVLVGDRVAGIFNQAWIGGPPPIHARALGGDMDGMLAQTVVLPEAGVVRIPDSLSFEEGATLPCAAVTAWNALFVSARLTPGETVLLIGTGGVSLFALQFAKMAGARVILLSRSREKIERIRSLGPDHAIDTTQNPHWEAEVLELTCGRGVDHVVEVGGAETLPRSLSATRHQGHVAVIGVLSGGEVRFPVFSLLARQIRLSGIYVGSRENFEAMNAAILENHLHPHIGRVFPFGEAPQAFHALETGDFTGKIVISFGL</sequence>
<accession>C6I114</accession>
<name>C6I114_9BACT</name>
<dbReference type="Proteomes" id="UP000009374">
    <property type="component" value="Unassembled WGS sequence"/>
</dbReference>
<dbReference type="InterPro" id="IPR011032">
    <property type="entry name" value="GroES-like_sf"/>
</dbReference>
<evidence type="ECO:0000313" key="3">
    <source>
        <dbReference type="Proteomes" id="UP000009374"/>
    </source>
</evidence>
<dbReference type="InterPro" id="IPR020843">
    <property type="entry name" value="ER"/>
</dbReference>
<keyword evidence="3" id="KW-1185">Reference proteome</keyword>
<dbReference type="CDD" id="cd08276">
    <property type="entry name" value="MDR7"/>
    <property type="match status" value="1"/>
</dbReference>
<dbReference type="SMART" id="SM00829">
    <property type="entry name" value="PKS_ER"/>
    <property type="match status" value="1"/>
</dbReference>
<gene>
    <name evidence="2" type="ORF">UBAL3_96150007</name>
</gene>
<evidence type="ECO:0000259" key="1">
    <source>
        <dbReference type="SMART" id="SM00829"/>
    </source>
</evidence>
<dbReference type="EMBL" id="GG693890">
    <property type="protein sequence ID" value="EES51442.1"/>
    <property type="molecule type" value="Genomic_DNA"/>
</dbReference>
<evidence type="ECO:0000313" key="2">
    <source>
        <dbReference type="EMBL" id="EES51442.1"/>
    </source>
</evidence>
<protein>
    <submittedName>
        <fullName evidence="2">Alcohol dehydrogenase, zinc-binding domain protein</fullName>
    </submittedName>
</protein>
<dbReference type="InterPro" id="IPR013154">
    <property type="entry name" value="ADH-like_N"/>
</dbReference>
<organism evidence="2 3">
    <name type="scientific">Leptospirillum ferrodiazotrophum</name>
    <dbReference type="NCBI Taxonomy" id="412449"/>
    <lineage>
        <taxon>Bacteria</taxon>
        <taxon>Pseudomonadati</taxon>
        <taxon>Nitrospirota</taxon>
        <taxon>Nitrospiria</taxon>
        <taxon>Nitrospirales</taxon>
        <taxon>Nitrospiraceae</taxon>
        <taxon>Leptospirillum</taxon>
    </lineage>
</organism>
<dbReference type="GO" id="GO:0016491">
    <property type="term" value="F:oxidoreductase activity"/>
    <property type="evidence" value="ECO:0007669"/>
    <property type="project" value="InterPro"/>
</dbReference>
<dbReference type="Pfam" id="PF00107">
    <property type="entry name" value="ADH_zinc_N"/>
    <property type="match status" value="1"/>
</dbReference>
<dbReference type="PANTHER" id="PTHR45033:SF2">
    <property type="entry name" value="ZINC-TYPE ALCOHOL DEHYDROGENASE-LIKE PROTEIN C1773.06C"/>
    <property type="match status" value="1"/>
</dbReference>
<dbReference type="InterPro" id="IPR013149">
    <property type="entry name" value="ADH-like_C"/>
</dbReference>
<dbReference type="PANTHER" id="PTHR45033">
    <property type="match status" value="1"/>
</dbReference>
<reference evidence="2 3" key="1">
    <citation type="journal article" date="2009" name="Appl. Environ. Microbiol.">
        <title>Community genomic and proteomic analyses of chemoautotrophic iron-oxidizing "Leptospirillum rubarum" (Group II) and "Leptospirillum ferrodiazotrophum" (Group III) bacteria in acid mine drainage biofilms.</title>
        <authorList>
            <person name="Goltsman D.S."/>
            <person name="Denef V.J."/>
            <person name="Singer S.W."/>
            <person name="VerBerkmoes N.C."/>
            <person name="Lefsrud M."/>
            <person name="Mueller R.S."/>
            <person name="Dick G.J."/>
            <person name="Sun C.L."/>
            <person name="Wheeler K.E."/>
            <person name="Zemla A."/>
            <person name="Baker B.J."/>
            <person name="Hauser L."/>
            <person name="Land M."/>
            <person name="Shah M.B."/>
            <person name="Thelen M.P."/>
            <person name="Hettich R.L."/>
            <person name="Banfield J.F."/>
        </authorList>
    </citation>
    <scope>NUCLEOTIDE SEQUENCE [LARGE SCALE GENOMIC DNA]</scope>
</reference>
<dbReference type="Gene3D" id="3.40.50.720">
    <property type="entry name" value="NAD(P)-binding Rossmann-like Domain"/>
    <property type="match status" value="1"/>
</dbReference>
<proteinExistence type="predicted"/>